<dbReference type="AlphaFoldDB" id="A0A3N0BZA6"/>
<keyword evidence="2" id="KW-0238">DNA-binding</keyword>
<evidence type="ECO:0000259" key="4">
    <source>
        <dbReference type="PROSITE" id="PS50949"/>
    </source>
</evidence>
<dbReference type="Gene3D" id="3.30.450.20">
    <property type="entry name" value="PAS domain"/>
    <property type="match status" value="1"/>
</dbReference>
<dbReference type="GO" id="GO:0003677">
    <property type="term" value="F:DNA binding"/>
    <property type="evidence" value="ECO:0007669"/>
    <property type="project" value="UniProtKB-KW"/>
</dbReference>
<dbReference type="GO" id="GO:0003700">
    <property type="term" value="F:DNA-binding transcription factor activity"/>
    <property type="evidence" value="ECO:0007669"/>
    <property type="project" value="InterPro"/>
</dbReference>
<reference evidence="5 6" key="1">
    <citation type="submission" date="2018-10" db="EMBL/GenBank/DDBJ databases">
        <title>Genome sequencing of Arthrobacter oryzae TNB02.</title>
        <authorList>
            <person name="Cho Y.-J."/>
            <person name="Cho A."/>
            <person name="Kim O.-S."/>
        </authorList>
    </citation>
    <scope>NUCLEOTIDE SEQUENCE [LARGE SCALE GENOMIC DNA]</scope>
    <source>
        <strain evidence="5 6">TNB02</strain>
    </source>
</reference>
<feature type="domain" description="HTH gntR-type" evidence="4">
    <location>
        <begin position="16"/>
        <end position="86"/>
    </location>
</feature>
<dbReference type="PROSITE" id="PS50949">
    <property type="entry name" value="HTH_GNTR"/>
    <property type="match status" value="1"/>
</dbReference>
<dbReference type="SUPFAM" id="SSF48008">
    <property type="entry name" value="GntR ligand-binding domain-like"/>
    <property type="match status" value="1"/>
</dbReference>
<dbReference type="OrthoDB" id="9784718at2"/>
<sequence length="489" mass="52262">MTTWREHLAFAPLATFDRGEEVGRRLRHAIELGVLEDGTQLPSESELAARMGVSTLTLRAALAELRGRGLLETRRGMGGGSFVMANTGSIIKAERESLMAYSLEELRDIRDYWALLAGSAAATAAERSERLSLGRLASMAVVIESSADPASATRADSRFHIELAASSGSVRLTREEMAMQAEVGPLIWAVPAGHGSAAAEHAAIVEAIRSGDGIRARTLAEEHVRSDMNRVLDLRMSVDASPEEYPPDPGREEREVASIESFAGLLADAASSSIRSVEHAVRVQLGSRGQGDSSDLDAIYDASRRTLEGAVPLLYGAGFLPESSFGPAGAAWCHAPTGPHSLQRLVIDWDLYEGGTATWRPDDYGDRAVHISHAYLDANGSNENIVTFSKAAFVGEQMVGIVAADVLVGGIQDQIESHLRALPPNTCLVDQNDVVIATNTGRFMGGIYSPAKYAGKQIALQAMPWKLFVGTPTAGRARRTTAPHTQPGL</sequence>
<dbReference type="Gene3D" id="1.10.10.10">
    <property type="entry name" value="Winged helix-like DNA-binding domain superfamily/Winged helix DNA-binding domain"/>
    <property type="match status" value="1"/>
</dbReference>
<dbReference type="SMART" id="SM00895">
    <property type="entry name" value="FCD"/>
    <property type="match status" value="1"/>
</dbReference>
<accession>A0A3N0BZA6</accession>
<dbReference type="PANTHER" id="PTHR43537">
    <property type="entry name" value="TRANSCRIPTIONAL REGULATOR, GNTR FAMILY"/>
    <property type="match status" value="1"/>
</dbReference>
<dbReference type="RefSeq" id="WP_123255396.1">
    <property type="nucleotide sequence ID" value="NZ_RBED01000096.1"/>
</dbReference>
<dbReference type="InterPro" id="IPR011711">
    <property type="entry name" value="GntR_C"/>
</dbReference>
<dbReference type="Pfam" id="PF07729">
    <property type="entry name" value="FCD"/>
    <property type="match status" value="1"/>
</dbReference>
<keyword evidence="1" id="KW-0805">Transcription regulation</keyword>
<dbReference type="SUPFAM" id="SSF46785">
    <property type="entry name" value="Winged helix' DNA-binding domain"/>
    <property type="match status" value="1"/>
</dbReference>
<dbReference type="CDD" id="cd07377">
    <property type="entry name" value="WHTH_GntR"/>
    <property type="match status" value="1"/>
</dbReference>
<dbReference type="SMART" id="SM00345">
    <property type="entry name" value="HTH_GNTR"/>
    <property type="match status" value="1"/>
</dbReference>
<proteinExistence type="predicted"/>
<dbReference type="InterPro" id="IPR000524">
    <property type="entry name" value="Tscrpt_reg_HTH_GntR"/>
</dbReference>
<dbReference type="Proteomes" id="UP000273807">
    <property type="component" value="Unassembled WGS sequence"/>
</dbReference>
<dbReference type="EMBL" id="RBED01000096">
    <property type="protein sequence ID" value="RNL55195.1"/>
    <property type="molecule type" value="Genomic_DNA"/>
</dbReference>
<protein>
    <submittedName>
        <fullName evidence="5">FadR family transcriptional regulator</fullName>
    </submittedName>
</protein>
<evidence type="ECO:0000256" key="1">
    <source>
        <dbReference type="ARBA" id="ARBA00023015"/>
    </source>
</evidence>
<dbReference type="InterPro" id="IPR036388">
    <property type="entry name" value="WH-like_DNA-bd_sf"/>
</dbReference>
<evidence type="ECO:0000313" key="6">
    <source>
        <dbReference type="Proteomes" id="UP000273807"/>
    </source>
</evidence>
<evidence type="ECO:0000256" key="3">
    <source>
        <dbReference type="ARBA" id="ARBA00023163"/>
    </source>
</evidence>
<evidence type="ECO:0000256" key="2">
    <source>
        <dbReference type="ARBA" id="ARBA00023125"/>
    </source>
</evidence>
<dbReference type="InterPro" id="IPR008920">
    <property type="entry name" value="TF_FadR/GntR_C"/>
</dbReference>
<dbReference type="InterPro" id="IPR036390">
    <property type="entry name" value="WH_DNA-bd_sf"/>
</dbReference>
<name>A0A3N0BZA6_9MICC</name>
<dbReference type="Pfam" id="PF00392">
    <property type="entry name" value="GntR"/>
    <property type="match status" value="1"/>
</dbReference>
<organism evidence="5 6">
    <name type="scientific">Arthrobacter oryzae</name>
    <dbReference type="NCBI Taxonomy" id="409290"/>
    <lineage>
        <taxon>Bacteria</taxon>
        <taxon>Bacillati</taxon>
        <taxon>Actinomycetota</taxon>
        <taxon>Actinomycetes</taxon>
        <taxon>Micrococcales</taxon>
        <taxon>Micrococcaceae</taxon>
        <taxon>Arthrobacter</taxon>
    </lineage>
</organism>
<keyword evidence="6" id="KW-1185">Reference proteome</keyword>
<evidence type="ECO:0000313" key="5">
    <source>
        <dbReference type="EMBL" id="RNL55195.1"/>
    </source>
</evidence>
<keyword evidence="3" id="KW-0804">Transcription</keyword>
<dbReference type="PRINTS" id="PR00035">
    <property type="entry name" value="HTHGNTR"/>
</dbReference>
<comment type="caution">
    <text evidence="5">The sequence shown here is derived from an EMBL/GenBank/DDBJ whole genome shotgun (WGS) entry which is preliminary data.</text>
</comment>
<gene>
    <name evidence="5" type="ORF">D7003_10490</name>
</gene>
<dbReference type="Gene3D" id="1.20.120.530">
    <property type="entry name" value="GntR ligand-binding domain-like"/>
    <property type="match status" value="1"/>
</dbReference>
<dbReference type="PANTHER" id="PTHR43537:SF24">
    <property type="entry name" value="GLUCONATE OPERON TRANSCRIPTIONAL REPRESSOR"/>
    <property type="match status" value="1"/>
</dbReference>